<dbReference type="Proteomes" id="UP001597510">
    <property type="component" value="Unassembled WGS sequence"/>
</dbReference>
<proteinExistence type="predicted"/>
<dbReference type="PIRSF" id="PIRSF014753">
    <property type="entry name" value="UCP014753"/>
    <property type="match status" value="1"/>
</dbReference>
<sequence>MNRRDFIQKNTLAGLAVVAAHAGADAHTSTTTEDTRIYWAKLLYKIAEPVLKNLSDSTLQKNWQVEYSPIWDNRNAKVAFLEGFARTMTGVAPWLALPDDNTEEGKLRKQLRNYAIKSIQNSVDPANPDYMLWRKEGQTLVDAAFLAQSFLKAPDALWKPLDEATKKRVAEEFRLLRRVVPPNNNWLLFAAIVEVFLLSIGEEADRFRIEFGLRKIEDWYVGDGWFKDGEVFHMDYYNSFVIHSMIVDVLDTMIKVQQRQSPDKKNQNLEDQYTKAVKRMQRQADFLERLISPEGSFPPFGRSITYRLGAFQALAHTALLGQLPEGVSPAQVRCALTAVAKRMFGQEGVFDKAGWLSLGFAGHQPNIADSYSNAGSMYLTTLGFLPLGLPATDPFWSDADAEWTQQKAWSGKPFKKDKAVSY</sequence>
<gene>
    <name evidence="2" type="ORF">ACFSR2_00385</name>
</gene>
<dbReference type="EMBL" id="JBHULC010000001">
    <property type="protein sequence ID" value="MFD2519320.1"/>
    <property type="molecule type" value="Genomic_DNA"/>
</dbReference>
<dbReference type="RefSeq" id="WP_340238067.1">
    <property type="nucleotide sequence ID" value="NZ_JBBEWC010000009.1"/>
</dbReference>
<name>A0ABW5J450_9BACT</name>
<dbReference type="PANTHER" id="PTHR35339:SF3">
    <property type="entry name" value="DUF2264 DOMAIN-CONTAINING PROTEIN"/>
    <property type="match status" value="1"/>
</dbReference>
<dbReference type="InterPro" id="IPR016624">
    <property type="entry name" value="UCP014753"/>
</dbReference>
<dbReference type="Pfam" id="PF10022">
    <property type="entry name" value="DUF2264"/>
    <property type="match status" value="1"/>
</dbReference>
<evidence type="ECO:0000313" key="2">
    <source>
        <dbReference type="EMBL" id="MFD2519320.1"/>
    </source>
</evidence>
<protein>
    <submittedName>
        <fullName evidence="2">DUF2264 domain-containing protein</fullName>
    </submittedName>
</protein>
<reference evidence="3" key="1">
    <citation type="journal article" date="2019" name="Int. J. Syst. Evol. Microbiol.">
        <title>The Global Catalogue of Microorganisms (GCM) 10K type strain sequencing project: providing services to taxonomists for standard genome sequencing and annotation.</title>
        <authorList>
            <consortium name="The Broad Institute Genomics Platform"/>
            <consortium name="The Broad Institute Genome Sequencing Center for Infectious Disease"/>
            <person name="Wu L."/>
            <person name="Ma J."/>
        </authorList>
    </citation>
    <scope>NUCLEOTIDE SEQUENCE [LARGE SCALE GENOMIC DNA]</scope>
    <source>
        <strain evidence="3">KCTC 52344</strain>
    </source>
</reference>
<feature type="domain" description="DUF2264" evidence="1">
    <location>
        <begin position="35"/>
        <end position="403"/>
    </location>
</feature>
<evidence type="ECO:0000313" key="3">
    <source>
        <dbReference type="Proteomes" id="UP001597510"/>
    </source>
</evidence>
<dbReference type="InterPro" id="IPR049349">
    <property type="entry name" value="DUF2264_N"/>
</dbReference>
<organism evidence="2 3">
    <name type="scientific">Emticicia soli</name>
    <dbReference type="NCBI Taxonomy" id="2027878"/>
    <lineage>
        <taxon>Bacteria</taxon>
        <taxon>Pseudomonadati</taxon>
        <taxon>Bacteroidota</taxon>
        <taxon>Cytophagia</taxon>
        <taxon>Cytophagales</taxon>
        <taxon>Leadbetterellaceae</taxon>
        <taxon>Emticicia</taxon>
    </lineage>
</organism>
<dbReference type="PANTHER" id="PTHR35339">
    <property type="entry name" value="LINALOOL DEHYDRATASE_ISOMERASE DOMAIN-CONTAINING PROTEIN"/>
    <property type="match status" value="1"/>
</dbReference>
<accession>A0ABW5J450</accession>
<evidence type="ECO:0000259" key="1">
    <source>
        <dbReference type="Pfam" id="PF10022"/>
    </source>
</evidence>
<keyword evidence="3" id="KW-1185">Reference proteome</keyword>
<comment type="caution">
    <text evidence="2">The sequence shown here is derived from an EMBL/GenBank/DDBJ whole genome shotgun (WGS) entry which is preliminary data.</text>
</comment>